<dbReference type="Pfam" id="PF04620">
    <property type="entry name" value="FlaA"/>
    <property type="match status" value="1"/>
</dbReference>
<dbReference type="EMBL" id="CP035807">
    <property type="protein sequence ID" value="QEN05765.1"/>
    <property type="molecule type" value="Genomic_DNA"/>
</dbReference>
<evidence type="ECO:0000313" key="6">
    <source>
        <dbReference type="Proteomes" id="UP000323824"/>
    </source>
</evidence>
<evidence type="ECO:0000256" key="2">
    <source>
        <dbReference type="ARBA" id="ARBA00022764"/>
    </source>
</evidence>
<evidence type="ECO:0000256" key="3">
    <source>
        <dbReference type="ARBA" id="ARBA00023143"/>
    </source>
</evidence>
<reference evidence="5 6" key="1">
    <citation type="submission" date="2019-02" db="EMBL/GenBank/DDBJ databases">
        <authorList>
            <person name="Fomenkov A."/>
            <person name="Dubinina G."/>
            <person name="Grabovich M."/>
            <person name="Vincze T."/>
            <person name="Roberts R.J."/>
        </authorList>
    </citation>
    <scope>NUCLEOTIDE SEQUENCE [LARGE SCALE GENOMIC DNA]</scope>
    <source>
        <strain evidence="5 6">P</strain>
    </source>
</reference>
<keyword evidence="4" id="KW-0732">Signal</keyword>
<feature type="chain" id="PRO_5023017536" evidence="4">
    <location>
        <begin position="22"/>
        <end position="251"/>
    </location>
</feature>
<dbReference type="OrthoDB" id="341721at2"/>
<dbReference type="GO" id="GO:0071973">
    <property type="term" value="P:bacterial-type flagellum-dependent cell motility"/>
    <property type="evidence" value="ECO:0007669"/>
    <property type="project" value="InterPro"/>
</dbReference>
<dbReference type="GO" id="GO:0055040">
    <property type="term" value="C:periplasmic flagellum"/>
    <property type="evidence" value="ECO:0007669"/>
    <property type="project" value="UniProtKB-SubCell"/>
</dbReference>
<dbReference type="KEGG" id="sper:EW093_13990"/>
<keyword evidence="5" id="KW-0969">Cilium</keyword>
<evidence type="ECO:0000256" key="4">
    <source>
        <dbReference type="SAM" id="SignalP"/>
    </source>
</evidence>
<dbReference type="InterPro" id="IPR006714">
    <property type="entry name" value="FlaA"/>
</dbReference>
<proteinExistence type="predicted"/>
<organism evidence="5 6">
    <name type="scientific">Thiospirochaeta perfilievii</name>
    <dbReference type="NCBI Taxonomy" id="252967"/>
    <lineage>
        <taxon>Bacteria</taxon>
        <taxon>Pseudomonadati</taxon>
        <taxon>Spirochaetota</taxon>
        <taxon>Spirochaetia</taxon>
        <taxon>Spirochaetales</taxon>
        <taxon>Spirochaetaceae</taxon>
        <taxon>Thiospirochaeta</taxon>
    </lineage>
</organism>
<dbReference type="Proteomes" id="UP000323824">
    <property type="component" value="Chromosome"/>
</dbReference>
<dbReference type="GO" id="GO:0030288">
    <property type="term" value="C:outer membrane-bounded periplasmic space"/>
    <property type="evidence" value="ECO:0007669"/>
    <property type="project" value="InterPro"/>
</dbReference>
<gene>
    <name evidence="5" type="ORF">EW093_13990</name>
</gene>
<keyword evidence="5" id="KW-0966">Cell projection</keyword>
<keyword evidence="6" id="KW-1185">Reference proteome</keyword>
<evidence type="ECO:0000256" key="1">
    <source>
        <dbReference type="ARBA" id="ARBA00004631"/>
    </source>
</evidence>
<sequence>MRQKGLFILALLLIMPITVFADSLITKEAIVVESFDGEGLTNNGATGNPVIWKANGSKFSTEGYPKAAYANAFPEDLFGKYPENAADLNSFAVLGSFTRKGYNYIEIIPGEGNGDEWRAEPLMLPGKVEYFDLWFWGSNFDYTLEVHVVDFQGIIHVIEMGSVKHIGWKHLYVKIPTSIKQTKQYLPFFEGLKLTKLVVRTDPDEKVDLFYMYIDQLKVLTDTHVNSFDGEDLTSKDKIEEIWGGSSDVQE</sequence>
<dbReference type="AlphaFoldDB" id="A0A5C1QCD2"/>
<protein>
    <submittedName>
        <fullName evidence="5">Flagellar filament outer layer protein FlaA</fullName>
    </submittedName>
</protein>
<keyword evidence="5" id="KW-0282">Flagellum</keyword>
<name>A0A5C1QCD2_9SPIO</name>
<reference evidence="5 6" key="2">
    <citation type="submission" date="2019-09" db="EMBL/GenBank/DDBJ databases">
        <title>Complete Genome Sequence and Methylome Analysis of free living Spirochaetas.</title>
        <authorList>
            <person name="Leshcheva N."/>
            <person name="Mikheeva N."/>
        </authorList>
    </citation>
    <scope>NUCLEOTIDE SEQUENCE [LARGE SCALE GENOMIC DNA]</scope>
    <source>
        <strain evidence="5 6">P</strain>
    </source>
</reference>
<evidence type="ECO:0000313" key="5">
    <source>
        <dbReference type="EMBL" id="QEN05765.1"/>
    </source>
</evidence>
<keyword evidence="2" id="KW-0574">Periplasm</keyword>
<feature type="signal peptide" evidence="4">
    <location>
        <begin position="1"/>
        <end position="21"/>
    </location>
</feature>
<comment type="subcellular location">
    <subcellularLocation>
        <location evidence="1">Periplasmic flagellum</location>
    </subcellularLocation>
</comment>
<keyword evidence="3" id="KW-0975">Bacterial flagellum</keyword>
<accession>A0A5C1QCD2</accession>
<dbReference type="RefSeq" id="WP_149568998.1">
    <property type="nucleotide sequence ID" value="NZ_CP035807.1"/>
</dbReference>